<dbReference type="PANTHER" id="PTHR33336:SF15">
    <property type="entry name" value="ABM DOMAIN-CONTAINING PROTEIN"/>
    <property type="match status" value="1"/>
</dbReference>
<keyword evidence="3" id="KW-0503">Monooxygenase</keyword>
<dbReference type="Proteomes" id="UP000256343">
    <property type="component" value="Unassembled WGS sequence"/>
</dbReference>
<dbReference type="InterPro" id="IPR007138">
    <property type="entry name" value="ABM_dom"/>
</dbReference>
<dbReference type="Gene3D" id="3.30.70.100">
    <property type="match status" value="1"/>
</dbReference>
<dbReference type="PANTHER" id="PTHR33336">
    <property type="entry name" value="QUINOL MONOOXYGENASE YGIN-RELATED"/>
    <property type="match status" value="1"/>
</dbReference>
<dbReference type="RefSeq" id="WP_011159198.1">
    <property type="nucleotide sequence ID" value="NZ_QRDT01000016.1"/>
</dbReference>
<dbReference type="AlphaFoldDB" id="A0A336K1J6"/>
<dbReference type="EMBL" id="QRDT01000016">
    <property type="protein sequence ID" value="RED30568.1"/>
    <property type="molecule type" value="Genomic_DNA"/>
</dbReference>
<dbReference type="PROSITE" id="PS51725">
    <property type="entry name" value="ABM"/>
    <property type="match status" value="1"/>
</dbReference>
<keyword evidence="3" id="KW-0560">Oxidoreductase</keyword>
<dbReference type="InterPro" id="IPR050744">
    <property type="entry name" value="AI-2_Isomerase_LsrG"/>
</dbReference>
<evidence type="ECO:0000313" key="3">
    <source>
        <dbReference type="EMBL" id="SSW92101.1"/>
    </source>
</evidence>
<organism evidence="3 4">
    <name type="scientific">Rhodopseudomonas pentothenatexigens</name>
    <dbReference type="NCBI Taxonomy" id="999699"/>
    <lineage>
        <taxon>Bacteria</taxon>
        <taxon>Pseudomonadati</taxon>
        <taxon>Pseudomonadota</taxon>
        <taxon>Alphaproteobacteria</taxon>
        <taxon>Hyphomicrobiales</taxon>
        <taxon>Nitrobacteraceae</taxon>
        <taxon>Rhodopseudomonas</taxon>
    </lineage>
</organism>
<name>A0A336K1J6_9BRAD</name>
<gene>
    <name evidence="2" type="ORF">BJ125_11676</name>
    <name evidence="3" type="ORF">SAMN05892882_11676</name>
</gene>
<dbReference type="SUPFAM" id="SSF54909">
    <property type="entry name" value="Dimeric alpha+beta barrel"/>
    <property type="match status" value="1"/>
</dbReference>
<proteinExistence type="predicted"/>
<dbReference type="OrthoDB" id="287932at2"/>
<evidence type="ECO:0000259" key="1">
    <source>
        <dbReference type="PROSITE" id="PS51725"/>
    </source>
</evidence>
<reference evidence="3 4" key="1">
    <citation type="submission" date="2017-08" db="EMBL/GenBank/DDBJ databases">
        <authorList>
            <person name="de Groot N.N."/>
        </authorList>
    </citation>
    <scope>NUCLEOTIDE SEQUENCE [LARGE SCALE GENOMIC DNA]</scope>
    <source>
        <strain evidence="3 4">JA575</strain>
    </source>
</reference>
<dbReference type="Pfam" id="PF03992">
    <property type="entry name" value="ABM"/>
    <property type="match status" value="1"/>
</dbReference>
<dbReference type="EMBL" id="UFQQ01000016">
    <property type="protein sequence ID" value="SSW92101.1"/>
    <property type="molecule type" value="Genomic_DNA"/>
</dbReference>
<sequence>MIYVVATLTVKPEMRAELIAAAKACIAETRKEPGNIAYDLHESVTDPGKMVFVEQWENAEALEPHRKAEHMKTFGRVAVTCFAAPPKIEIITPANVVTR</sequence>
<evidence type="ECO:0000313" key="4">
    <source>
        <dbReference type="Proteomes" id="UP000252631"/>
    </source>
</evidence>
<feature type="domain" description="ABM" evidence="1">
    <location>
        <begin position="2"/>
        <end position="91"/>
    </location>
</feature>
<keyword evidence="5" id="KW-1185">Reference proteome</keyword>
<reference evidence="2 5" key="2">
    <citation type="submission" date="2018-07" db="EMBL/GenBank/DDBJ databases">
        <title>Genomic Encyclopedia of Archaeal and Bacterial Type Strains, Phase II (KMG-II): from individual species to whole genera.</title>
        <authorList>
            <person name="Goeker M."/>
        </authorList>
    </citation>
    <scope>NUCLEOTIDE SEQUENCE [LARGE SCALE GENOMIC DNA]</scope>
    <source>
        <strain evidence="2 5">JA575</strain>
    </source>
</reference>
<evidence type="ECO:0000313" key="2">
    <source>
        <dbReference type="EMBL" id="RED30568.1"/>
    </source>
</evidence>
<dbReference type="InterPro" id="IPR011008">
    <property type="entry name" value="Dimeric_a/b-barrel"/>
</dbReference>
<evidence type="ECO:0000313" key="5">
    <source>
        <dbReference type="Proteomes" id="UP000256343"/>
    </source>
</evidence>
<dbReference type="GO" id="GO:0004497">
    <property type="term" value="F:monooxygenase activity"/>
    <property type="evidence" value="ECO:0007669"/>
    <property type="project" value="UniProtKB-KW"/>
</dbReference>
<accession>A0A336K1J6</accession>
<dbReference type="GeneID" id="66894765"/>
<protein>
    <submittedName>
        <fullName evidence="3">Quinol monooxygenase YgiN</fullName>
    </submittedName>
</protein>
<dbReference type="Proteomes" id="UP000252631">
    <property type="component" value="Unassembled WGS sequence"/>
</dbReference>